<keyword evidence="13 19" id="KW-0411">Iron-sulfur</keyword>
<comment type="similarity">
    <text evidence="2 19">Belongs to the DNA2/NAM7 helicase family.</text>
</comment>
<reference evidence="23 24" key="1">
    <citation type="submission" date="2017-06" db="EMBL/GenBank/DDBJ databases">
        <title>Aedes aegypti genome working group (AGWG) sequencing and assembly.</title>
        <authorList>
            <consortium name="Aedes aegypti Genome Working Group (AGWG)"/>
            <person name="Matthews B.J."/>
        </authorList>
    </citation>
    <scope>NUCLEOTIDE SEQUENCE [LARGE SCALE GENOMIC DNA]</scope>
    <source>
        <strain evidence="23 24">LVP_AGWG</strain>
    </source>
</reference>
<evidence type="ECO:0000256" key="1">
    <source>
        <dbReference type="ARBA" id="ARBA00001966"/>
    </source>
</evidence>
<dbReference type="Pfam" id="PF13087">
    <property type="entry name" value="AAA_12"/>
    <property type="match status" value="1"/>
</dbReference>
<reference evidence="23" key="2">
    <citation type="submission" date="2020-05" db="UniProtKB">
        <authorList>
            <consortium name="EnsemblMetazoa"/>
        </authorList>
    </citation>
    <scope>IDENTIFICATION</scope>
    <source>
        <strain evidence="23">LVP_AGWG</strain>
    </source>
</reference>
<comment type="subcellular location">
    <subcellularLocation>
        <location evidence="19">Nucleus</location>
    </subcellularLocation>
    <subcellularLocation>
        <location evidence="19">Chromosome</location>
    </subcellularLocation>
</comment>
<evidence type="ECO:0000313" key="24">
    <source>
        <dbReference type="Proteomes" id="UP000008820"/>
    </source>
</evidence>
<keyword evidence="17 19" id="KW-0511">Multifunctional enzyme</keyword>
<dbReference type="Gene3D" id="3.40.50.300">
    <property type="entry name" value="P-loop containing nucleotide triphosphate hydrolases"/>
    <property type="match status" value="3"/>
</dbReference>
<evidence type="ECO:0000256" key="13">
    <source>
        <dbReference type="ARBA" id="ARBA00023014"/>
    </source>
</evidence>
<evidence type="ECO:0000256" key="4">
    <source>
        <dbReference type="ARBA" id="ARBA00022705"/>
    </source>
</evidence>
<keyword evidence="15 19" id="KW-0234">DNA repair</keyword>
<dbReference type="GO" id="GO:0046872">
    <property type="term" value="F:metal ion binding"/>
    <property type="evidence" value="ECO:0007669"/>
    <property type="project" value="UniProtKB-UniRule"/>
</dbReference>
<protein>
    <recommendedName>
        <fullName evidence="19">DNA replication ATP-dependent helicase/nuclease</fullName>
        <ecNumber evidence="19">3.1.-.-</ecNumber>
        <ecNumber evidence="19">3.6.4.12</ecNumber>
    </recommendedName>
</protein>
<keyword evidence="19" id="KW-0158">Chromosome</keyword>
<evidence type="ECO:0000259" key="21">
    <source>
        <dbReference type="Pfam" id="PF13086"/>
    </source>
</evidence>
<dbReference type="PANTHER" id="PTHR10887">
    <property type="entry name" value="DNA2/NAM7 HELICASE FAMILY"/>
    <property type="match status" value="1"/>
</dbReference>
<dbReference type="GO" id="GO:0017108">
    <property type="term" value="F:5'-flap endonuclease activity"/>
    <property type="evidence" value="ECO:0007669"/>
    <property type="project" value="UniProtKB-UniRule"/>
</dbReference>
<evidence type="ECO:0000313" key="23">
    <source>
        <dbReference type="EnsemblMetazoa" id="AAEL000201-PB"/>
    </source>
</evidence>
<dbReference type="FunFam" id="3.40.50.300:FF:001170">
    <property type="entry name" value="DNA replication helicase Dna2"/>
    <property type="match status" value="1"/>
</dbReference>
<keyword evidence="6 19" id="KW-0479">Metal-binding</keyword>
<keyword evidence="7 19" id="KW-0547">Nucleotide-binding</keyword>
<dbReference type="SUPFAM" id="SSF52540">
    <property type="entry name" value="P-loop containing nucleoside triphosphate hydrolases"/>
    <property type="match status" value="1"/>
</dbReference>
<feature type="domain" description="DNA replication factor Dna2 N-terminal" evidence="20">
    <location>
        <begin position="115"/>
        <end position="313"/>
    </location>
</feature>
<dbReference type="PANTHER" id="PTHR10887:SF433">
    <property type="entry name" value="DNA REPLICATION ATP-DEPENDENT HELICASE_NUCLEASE DNA2"/>
    <property type="match status" value="1"/>
</dbReference>
<sequence>MDKNTVFKRSFNNLDLEDSDVENASAVSNSQPLAKKLCLKEQISGAPNDKNEMDEFGDDLDCFFGDDDNFDLDLMELNEAEKFVLDLTTWKRCKIVSLCTDVGTVTLVVEDKIAKTKAKCILEPPWISVQLSEGSTVSLKATFDRTNNVYRINAQDGMIVTNPDHLVSGTTVVGALYCHRRGVLQERFRGVDTDSQIMTVGTIVHEVLQKTLRNKLTDLSDIVAAGQELLNSEGMAHVLYACKMSRQEAMKEIESFYPKIHDFIKNHVHLAVERTVSRKPKSDIEIFAIKDIEENIWCHQLGLKGKIDVTVEAKCSGDKQVQLMPLELKTGRASFSAEHKGQVVLYEMMMNIVGHHVDKGILLYLREGKCASVVGNRNMKRDLIMLRNEVAHFLSRGIPNTDSAQFDLTKDILPLPEPLNNQHVCSRCPYSVICTTYLRHEKREFPDGHAIKLISEESLSHLSDQHIDYFIRWAGLIFLEDEEARKGFHIKHLWTKTPEVRHAMGRAAINLRLTEWGFKSNDTYFHTFSLDADKNDSLNVSHSLSTSQLPATENLSMLFEVNEYLICSTSNRIAVASGRVVSVGKRQVTINLERDLSKYYAKEMFHLDKYTSRTQMTFNLTNIGVLLDNSERSDKLRRIIIDRERPTFTRTVPAAVSAEAKQILQNLNKHQKIAVLTAVGTKTYCLFKGLPGTGKTQTVIALIRLLVAMNKSILITSNTHSAVDNVLLRLLTYNIKFMRLGSVSRINPALTEFSENRLTENCSTPEELAAVYNSHQIVGVTCLGADHPMLVQRTFDFCIVDEATQVFQSAVIRPLLSSDKFVLIGDPDQLPPVIKSRKAKDLGADESLFFRLDAEQSCCVLPTQYRMNKIITKLANDFSYKGKLLCATEEVANSSVKLPMAQLMQQKHKSEKWLLRTIASHLELSVVLINTLNTFKSSQTYNASRKRESGEQGEQPKAIYENYCEAAIVIYVIMALVDCGIDGSSIGVIAPFRAQVDLLRYYLTLFKQFCNVQGGASIEKDLDIEINTVDQYQGKDKDIILYSCTKSNNPDNADAQTSTPSEYEILEDQRRLTVAITRAKKKLIIVGDTQCLEKYTPFRSLFKCIPSAGKITLRDKCFGFDWDGVFNTLDSLHDCE</sequence>
<evidence type="ECO:0000256" key="8">
    <source>
        <dbReference type="ARBA" id="ARBA00022763"/>
    </source>
</evidence>
<evidence type="ECO:0000256" key="7">
    <source>
        <dbReference type="ARBA" id="ARBA00022741"/>
    </source>
</evidence>
<evidence type="ECO:0000256" key="6">
    <source>
        <dbReference type="ARBA" id="ARBA00022723"/>
    </source>
</evidence>
<evidence type="ECO:0000256" key="18">
    <source>
        <dbReference type="ARBA" id="ARBA00047995"/>
    </source>
</evidence>
<evidence type="ECO:0000259" key="20">
    <source>
        <dbReference type="Pfam" id="PF08696"/>
    </source>
</evidence>
<dbReference type="InterPro" id="IPR045055">
    <property type="entry name" value="DNA2/NAM7-like"/>
</dbReference>
<dbReference type="Gene3D" id="3.90.320.10">
    <property type="match status" value="1"/>
</dbReference>
<proteinExistence type="inferred from homology"/>
<feature type="domain" description="DNA2/NAM7 helicase helicase" evidence="21">
    <location>
        <begin position="770"/>
        <end position="837"/>
    </location>
</feature>
<evidence type="ECO:0000256" key="17">
    <source>
        <dbReference type="ARBA" id="ARBA00023268"/>
    </source>
</evidence>
<evidence type="ECO:0000256" key="19">
    <source>
        <dbReference type="RuleBase" id="RU367041"/>
    </source>
</evidence>
<comment type="catalytic activity">
    <reaction evidence="18 19">
        <text>ATP + H2O = ADP + phosphate + H(+)</text>
        <dbReference type="Rhea" id="RHEA:13065"/>
        <dbReference type="ChEBI" id="CHEBI:15377"/>
        <dbReference type="ChEBI" id="CHEBI:15378"/>
        <dbReference type="ChEBI" id="CHEBI:30616"/>
        <dbReference type="ChEBI" id="CHEBI:43474"/>
        <dbReference type="ChEBI" id="CHEBI:456216"/>
        <dbReference type="EC" id="3.6.4.12"/>
    </reaction>
</comment>
<dbReference type="GO" id="GO:0033567">
    <property type="term" value="P:DNA replication, Okazaki fragment processing"/>
    <property type="evidence" value="ECO:0007669"/>
    <property type="project" value="UniProtKB-UniRule"/>
</dbReference>
<dbReference type="AlphaFoldDB" id="A0A6I8T2Z9"/>
<evidence type="ECO:0000256" key="12">
    <source>
        <dbReference type="ARBA" id="ARBA00023004"/>
    </source>
</evidence>
<dbReference type="GO" id="GO:0005524">
    <property type="term" value="F:ATP binding"/>
    <property type="evidence" value="ECO:0007669"/>
    <property type="project" value="UniProtKB-UniRule"/>
</dbReference>
<dbReference type="Pfam" id="PF13086">
    <property type="entry name" value="AAA_11"/>
    <property type="match status" value="2"/>
</dbReference>
<keyword evidence="4 19" id="KW-0235">DNA replication</keyword>
<comment type="function">
    <text evidence="19">Key enzyme involved in DNA replication and DNA repair. Involved in Okazaki fragments processing by cleaving long flaps that escape FEN1: flaps that are longer than 27 nucleotides are coated by replication protein A complex (RPA), leading to recruit DNA2 which cleaves the flap until it is too short to bind RPA and becomes a substrate for FEN1. Also involved in 5'-end resection of DNA during double-strand break (DSB) repair by mediating the cleavage of 5'-ssDNA.</text>
</comment>
<evidence type="ECO:0000256" key="14">
    <source>
        <dbReference type="ARBA" id="ARBA00023125"/>
    </source>
</evidence>
<dbReference type="InParanoid" id="A0A6I8T2Z9"/>
<keyword evidence="14 19" id="KW-0238">DNA-binding</keyword>
<dbReference type="GO" id="GO:0005694">
    <property type="term" value="C:chromosome"/>
    <property type="evidence" value="ECO:0007669"/>
    <property type="project" value="UniProtKB-SubCell"/>
</dbReference>
<dbReference type="GO" id="GO:0051539">
    <property type="term" value="F:4 iron, 4 sulfur cluster binding"/>
    <property type="evidence" value="ECO:0007669"/>
    <property type="project" value="UniProtKB-UniRule"/>
</dbReference>
<dbReference type="InterPro" id="IPR014808">
    <property type="entry name" value="DNA_replication_fac_Dna2_N"/>
</dbReference>
<keyword evidence="10 19" id="KW-0347">Helicase</keyword>
<dbReference type="GO" id="GO:0005737">
    <property type="term" value="C:cytoplasm"/>
    <property type="evidence" value="ECO:0007669"/>
    <property type="project" value="TreeGrafter"/>
</dbReference>
<gene>
    <name evidence="23" type="primary">5570012</name>
</gene>
<feature type="domain" description="DNA2/NAM7 helicase helicase" evidence="21">
    <location>
        <begin position="666"/>
        <end position="762"/>
    </location>
</feature>
<dbReference type="InterPro" id="IPR027417">
    <property type="entry name" value="P-loop_NTPase"/>
</dbReference>
<name>A0A6I8T2Z9_AEDAE</name>
<dbReference type="CDD" id="cd22318">
    <property type="entry name" value="DNA2_N-like"/>
    <property type="match status" value="1"/>
</dbReference>
<evidence type="ECO:0000256" key="16">
    <source>
        <dbReference type="ARBA" id="ARBA00023242"/>
    </source>
</evidence>
<evidence type="ECO:0000256" key="9">
    <source>
        <dbReference type="ARBA" id="ARBA00022801"/>
    </source>
</evidence>
<dbReference type="InterPro" id="IPR041679">
    <property type="entry name" value="DNA2/NAM7-like_C"/>
</dbReference>
<dbReference type="CDD" id="cd18041">
    <property type="entry name" value="DEXXQc_DNA2"/>
    <property type="match status" value="1"/>
</dbReference>
<keyword evidence="8 19" id="KW-0227">DNA damage</keyword>
<dbReference type="OrthoDB" id="306218at2759"/>
<dbReference type="Proteomes" id="UP000008820">
    <property type="component" value="Chromosome 3"/>
</dbReference>
<dbReference type="InterPro" id="IPR041677">
    <property type="entry name" value="DNA2/NAM7_AAA_11"/>
</dbReference>
<dbReference type="GO" id="GO:0071932">
    <property type="term" value="P:replication fork reversal"/>
    <property type="evidence" value="ECO:0007669"/>
    <property type="project" value="TreeGrafter"/>
</dbReference>
<evidence type="ECO:0000256" key="2">
    <source>
        <dbReference type="ARBA" id="ARBA00007913"/>
    </source>
</evidence>
<comment type="cofactor">
    <cofactor evidence="1">
        <name>[4Fe-4S] cluster</name>
        <dbReference type="ChEBI" id="CHEBI:49883"/>
    </cofactor>
</comment>
<keyword evidence="24" id="KW-1185">Reference proteome</keyword>
<dbReference type="GO" id="GO:0017116">
    <property type="term" value="F:single-stranded DNA helicase activity"/>
    <property type="evidence" value="ECO:0007669"/>
    <property type="project" value="UniProtKB-UniRule"/>
</dbReference>
<dbReference type="Pfam" id="PF08696">
    <property type="entry name" value="Dna2"/>
    <property type="match status" value="1"/>
</dbReference>
<dbReference type="EnsemblMetazoa" id="AAEL000201-RB">
    <property type="protein sequence ID" value="AAEL000201-PB"/>
    <property type="gene ID" value="AAEL000201"/>
</dbReference>
<evidence type="ECO:0000256" key="15">
    <source>
        <dbReference type="ARBA" id="ARBA00023204"/>
    </source>
</evidence>
<keyword evidence="3 19" id="KW-0004">4Fe-4S</keyword>
<keyword evidence="12 19" id="KW-0408">Iron</keyword>
<accession>A0A6I8T2Z9</accession>
<evidence type="ECO:0000256" key="10">
    <source>
        <dbReference type="ARBA" id="ARBA00022806"/>
    </source>
</evidence>
<dbReference type="InterPro" id="IPR011604">
    <property type="entry name" value="PDDEXK-like_dom_sf"/>
</dbReference>
<keyword evidence="9 19" id="KW-0378">Hydrolase</keyword>
<evidence type="ECO:0000256" key="11">
    <source>
        <dbReference type="ARBA" id="ARBA00022840"/>
    </source>
</evidence>
<organism evidence="23 24">
    <name type="scientific">Aedes aegypti</name>
    <name type="common">Yellowfever mosquito</name>
    <name type="synonym">Culex aegypti</name>
    <dbReference type="NCBI Taxonomy" id="7159"/>
    <lineage>
        <taxon>Eukaryota</taxon>
        <taxon>Metazoa</taxon>
        <taxon>Ecdysozoa</taxon>
        <taxon>Arthropoda</taxon>
        <taxon>Hexapoda</taxon>
        <taxon>Insecta</taxon>
        <taxon>Pterygota</taxon>
        <taxon>Neoptera</taxon>
        <taxon>Endopterygota</taxon>
        <taxon>Diptera</taxon>
        <taxon>Nematocera</taxon>
        <taxon>Culicoidea</taxon>
        <taxon>Culicidae</taxon>
        <taxon>Culicinae</taxon>
        <taxon>Aedini</taxon>
        <taxon>Aedes</taxon>
        <taxon>Stegomyia</taxon>
    </lineage>
</organism>
<keyword evidence="11 19" id="KW-0067">ATP-binding</keyword>
<evidence type="ECO:0000256" key="3">
    <source>
        <dbReference type="ARBA" id="ARBA00022485"/>
    </source>
</evidence>
<keyword evidence="5 19" id="KW-0540">Nuclease</keyword>
<dbReference type="GO" id="GO:0005634">
    <property type="term" value="C:nucleus"/>
    <property type="evidence" value="ECO:0007669"/>
    <property type="project" value="UniProtKB-SubCell"/>
</dbReference>
<evidence type="ECO:0000259" key="22">
    <source>
        <dbReference type="Pfam" id="PF13087"/>
    </source>
</evidence>
<dbReference type="EC" id="3.1.-.-" evidence="19"/>
<keyword evidence="16 19" id="KW-0539">Nucleus</keyword>
<dbReference type="FunCoup" id="A0A6I8T2Z9">
    <property type="interactions" value="1146"/>
</dbReference>
<dbReference type="InterPro" id="IPR026851">
    <property type="entry name" value="Dna2/JHS1_DEXXQ-box"/>
</dbReference>
<dbReference type="CDD" id="cd18808">
    <property type="entry name" value="SF1_C_Upf1"/>
    <property type="match status" value="1"/>
</dbReference>
<dbReference type="InterPro" id="IPR047187">
    <property type="entry name" value="SF1_C_Upf1"/>
</dbReference>
<evidence type="ECO:0000256" key="5">
    <source>
        <dbReference type="ARBA" id="ARBA00022722"/>
    </source>
</evidence>
<dbReference type="GO" id="GO:0003677">
    <property type="term" value="F:DNA binding"/>
    <property type="evidence" value="ECO:0007669"/>
    <property type="project" value="UniProtKB-UniRule"/>
</dbReference>
<dbReference type="GO" id="GO:0006281">
    <property type="term" value="P:DNA repair"/>
    <property type="evidence" value="ECO:0007669"/>
    <property type="project" value="UniProtKB-KW"/>
</dbReference>
<feature type="domain" description="DNA2/NAM7 helicase-like C-terminal" evidence="22">
    <location>
        <begin position="845"/>
        <end position="1089"/>
    </location>
</feature>
<dbReference type="EC" id="3.6.4.12" evidence="19"/>